<dbReference type="Proteomes" id="UP000192328">
    <property type="component" value="Unassembled WGS sequence"/>
</dbReference>
<evidence type="ECO:0000313" key="1">
    <source>
        <dbReference type="EMBL" id="SMC48575.1"/>
    </source>
</evidence>
<proteinExistence type="predicted"/>
<comment type="caution">
    <text evidence="1">The sequence shown here is derived from an EMBL/GenBank/DDBJ whole genome shotgun (WGS) entry which is preliminary data.</text>
</comment>
<accession>A0AC61PJL3</accession>
<sequence>MAITQLSVFLMNQPGALIEAIQALSDANINIRAMSIAEANDFGILRIIVSDTDAACKLLGDKYLFSKTEVVAALMNDRSGALYPILAVLNEANINIEYMYAFTGSGPEEAYVVIRVNDTKTAEELLNANGIRTLSDENLKI</sequence>
<keyword evidence="2" id="KW-1185">Reference proteome</keyword>
<name>A0AC61PJL3_9FIRM</name>
<protein>
    <submittedName>
        <fullName evidence="1">Uncharacterized conserved protein, contains tandem ACT domains</fullName>
    </submittedName>
</protein>
<reference evidence="1" key="1">
    <citation type="submission" date="2017-04" db="EMBL/GenBank/DDBJ databases">
        <authorList>
            <person name="Varghese N."/>
            <person name="Submissions S."/>
        </authorList>
    </citation>
    <scope>NUCLEOTIDE SEQUENCE</scope>
    <source>
        <strain evidence="1">WTE2008</strain>
    </source>
</reference>
<organism evidence="1 2">
    <name type="scientific">Aristaeella lactis</name>
    <dbReference type="NCBI Taxonomy" id="3046383"/>
    <lineage>
        <taxon>Bacteria</taxon>
        <taxon>Bacillati</taxon>
        <taxon>Bacillota</taxon>
        <taxon>Clostridia</taxon>
        <taxon>Eubacteriales</taxon>
        <taxon>Aristaeellaceae</taxon>
        <taxon>Aristaeella</taxon>
    </lineage>
</organism>
<gene>
    <name evidence="1" type="ORF">SAMN06297397_1004</name>
</gene>
<dbReference type="EMBL" id="FWXZ01000002">
    <property type="protein sequence ID" value="SMC48575.1"/>
    <property type="molecule type" value="Genomic_DNA"/>
</dbReference>
<evidence type="ECO:0000313" key="2">
    <source>
        <dbReference type="Proteomes" id="UP000192328"/>
    </source>
</evidence>